<feature type="region of interest" description="Disordered" evidence="7">
    <location>
        <begin position="100"/>
        <end position="124"/>
    </location>
</feature>
<protein>
    <submittedName>
        <fullName evidence="9">FAD dependent oxidoreductase</fullName>
    </submittedName>
</protein>
<comment type="cofactor">
    <cofactor evidence="1">
        <name>FAD</name>
        <dbReference type="ChEBI" id="CHEBI:57692"/>
    </cofactor>
</comment>
<dbReference type="EMBL" id="JAQQWM010000006">
    <property type="protein sequence ID" value="KAK8059961.1"/>
    <property type="molecule type" value="Genomic_DNA"/>
</dbReference>
<evidence type="ECO:0000256" key="4">
    <source>
        <dbReference type="ARBA" id="ARBA00022827"/>
    </source>
</evidence>
<dbReference type="PANTHER" id="PTHR47178:SF1">
    <property type="entry name" value="FAD-BINDING DOMAIN-CONTAINING PROTEIN-RELATED"/>
    <property type="match status" value="1"/>
</dbReference>
<sequence length="363" mass="40019">MAKPVLIVGAGIVGLTIAHGFKKANIPFEIYERDEDTNVRPQGWALTLHWVLPYLERLLDAETFARLETVQVDPEFARHDTGNFLFLNLATEEVKFKFRPTSDTDSTAKGSGEEAAPHGGGVSAIMQDGTSVSGALLIGVEGTNSRIRRFLVPDGYDNYQLPTRMMGVKLEMTEDQVAPLRRLDPLLFQGAHPTTGTFMWFSILDLLKGPDDEIPESNGDRLKQMRTKADGLSPTFDRVIQNIPGTVPVIEVKLVDWVPAPNWDNRGGSVTLAGDAAHAMTMYRGEAANHGILDAYLLVKAITSIYNGEMEQKDAIDAYEAELRRRTQPAVLLSREACLGAHDYDALNENSAVVRRRAVSLTK</sequence>
<keyword evidence="3" id="KW-0285">Flavoprotein</keyword>
<evidence type="ECO:0000256" key="1">
    <source>
        <dbReference type="ARBA" id="ARBA00001974"/>
    </source>
</evidence>
<dbReference type="PANTHER" id="PTHR47178">
    <property type="entry name" value="MONOOXYGENASE, FAD-BINDING"/>
    <property type="match status" value="1"/>
</dbReference>
<dbReference type="Proteomes" id="UP001446871">
    <property type="component" value="Unassembled WGS sequence"/>
</dbReference>
<evidence type="ECO:0000259" key="8">
    <source>
        <dbReference type="Pfam" id="PF01494"/>
    </source>
</evidence>
<comment type="pathway">
    <text evidence="2">Secondary metabolite biosynthesis.</text>
</comment>
<evidence type="ECO:0000313" key="10">
    <source>
        <dbReference type="Proteomes" id="UP001446871"/>
    </source>
</evidence>
<feature type="domain" description="FAD-binding" evidence="8">
    <location>
        <begin position="229"/>
        <end position="330"/>
    </location>
</feature>
<evidence type="ECO:0000256" key="7">
    <source>
        <dbReference type="SAM" id="MobiDB-lite"/>
    </source>
</evidence>
<dbReference type="SUPFAM" id="SSF51905">
    <property type="entry name" value="FAD/NAD(P)-binding domain"/>
    <property type="match status" value="1"/>
</dbReference>
<evidence type="ECO:0000256" key="5">
    <source>
        <dbReference type="ARBA" id="ARBA00023002"/>
    </source>
</evidence>
<evidence type="ECO:0000256" key="6">
    <source>
        <dbReference type="ARBA" id="ARBA00023033"/>
    </source>
</evidence>
<dbReference type="PRINTS" id="PR00420">
    <property type="entry name" value="RNGMNOXGNASE"/>
</dbReference>
<evidence type="ECO:0000256" key="2">
    <source>
        <dbReference type="ARBA" id="ARBA00005179"/>
    </source>
</evidence>
<evidence type="ECO:0000256" key="3">
    <source>
        <dbReference type="ARBA" id="ARBA00022630"/>
    </source>
</evidence>
<keyword evidence="4" id="KW-0274">FAD</keyword>
<keyword evidence="6" id="KW-0503">Monooxygenase</keyword>
<dbReference type="Pfam" id="PF01494">
    <property type="entry name" value="FAD_binding_3"/>
    <property type="match status" value="1"/>
</dbReference>
<keyword evidence="5" id="KW-0560">Oxidoreductase</keyword>
<dbReference type="InterPro" id="IPR002938">
    <property type="entry name" value="FAD-bd"/>
</dbReference>
<organism evidence="9 10">
    <name type="scientific">Apiospora saccharicola</name>
    <dbReference type="NCBI Taxonomy" id="335842"/>
    <lineage>
        <taxon>Eukaryota</taxon>
        <taxon>Fungi</taxon>
        <taxon>Dikarya</taxon>
        <taxon>Ascomycota</taxon>
        <taxon>Pezizomycotina</taxon>
        <taxon>Sordariomycetes</taxon>
        <taxon>Xylariomycetidae</taxon>
        <taxon>Amphisphaeriales</taxon>
        <taxon>Apiosporaceae</taxon>
        <taxon>Apiospora</taxon>
    </lineage>
</organism>
<evidence type="ECO:0000313" key="9">
    <source>
        <dbReference type="EMBL" id="KAK8059961.1"/>
    </source>
</evidence>
<name>A0ABR1UPI4_9PEZI</name>
<proteinExistence type="predicted"/>
<gene>
    <name evidence="9" type="ORF">PG996_009891</name>
</gene>
<dbReference type="InterPro" id="IPR036188">
    <property type="entry name" value="FAD/NAD-bd_sf"/>
</dbReference>
<dbReference type="Gene3D" id="3.50.50.60">
    <property type="entry name" value="FAD/NAD(P)-binding domain"/>
    <property type="match status" value="1"/>
</dbReference>
<accession>A0ABR1UPI4</accession>
<keyword evidence="10" id="KW-1185">Reference proteome</keyword>
<reference evidence="9 10" key="1">
    <citation type="submission" date="2023-01" db="EMBL/GenBank/DDBJ databases">
        <title>Analysis of 21 Apiospora genomes using comparative genomics revels a genus with tremendous synthesis potential of carbohydrate active enzymes and secondary metabolites.</title>
        <authorList>
            <person name="Sorensen T."/>
        </authorList>
    </citation>
    <scope>NUCLEOTIDE SEQUENCE [LARGE SCALE GENOMIC DNA]</scope>
    <source>
        <strain evidence="9 10">CBS 83171</strain>
    </source>
</reference>
<comment type="caution">
    <text evidence="9">The sequence shown here is derived from an EMBL/GenBank/DDBJ whole genome shotgun (WGS) entry which is preliminary data.</text>
</comment>